<dbReference type="InterPro" id="IPR058634">
    <property type="entry name" value="AaeA-lik-b-barrel"/>
</dbReference>
<dbReference type="GO" id="GO:0055085">
    <property type="term" value="P:transmembrane transport"/>
    <property type="evidence" value="ECO:0007669"/>
    <property type="project" value="InterPro"/>
</dbReference>
<dbReference type="EMBL" id="QLTK01000005">
    <property type="protein sequence ID" value="RAS35375.1"/>
    <property type="molecule type" value="Genomic_DNA"/>
</dbReference>
<name>A0A329CXA2_9BURK</name>
<protein>
    <submittedName>
        <fullName evidence="4">Membrane fusion protein (Multidrug efflux system)</fullName>
    </submittedName>
</protein>
<dbReference type="AlphaFoldDB" id="A0A329CXA2"/>
<feature type="coiled-coil region" evidence="1">
    <location>
        <begin position="175"/>
        <end position="209"/>
    </location>
</feature>
<dbReference type="Gene3D" id="2.40.50.100">
    <property type="match status" value="1"/>
</dbReference>
<evidence type="ECO:0000259" key="3">
    <source>
        <dbReference type="Pfam" id="PF25963"/>
    </source>
</evidence>
<dbReference type="InterPro" id="IPR058625">
    <property type="entry name" value="MdtA-like_BSH"/>
</dbReference>
<evidence type="ECO:0000259" key="2">
    <source>
        <dbReference type="Pfam" id="PF25917"/>
    </source>
</evidence>
<dbReference type="Proteomes" id="UP000248918">
    <property type="component" value="Unassembled WGS sequence"/>
</dbReference>
<evidence type="ECO:0000313" key="4">
    <source>
        <dbReference type="EMBL" id="RAS35375.1"/>
    </source>
</evidence>
<accession>A0A329CXA2</accession>
<comment type="caution">
    <text evidence="4">The sequence shown here is derived from an EMBL/GenBank/DDBJ whole genome shotgun (WGS) entry which is preliminary data.</text>
</comment>
<keyword evidence="1" id="KW-0175">Coiled coil</keyword>
<dbReference type="Pfam" id="PF25917">
    <property type="entry name" value="BSH_RND"/>
    <property type="match status" value="1"/>
</dbReference>
<dbReference type="Gene3D" id="1.10.287.470">
    <property type="entry name" value="Helix hairpin bin"/>
    <property type="match status" value="1"/>
</dbReference>
<dbReference type="RefSeq" id="WP_111931110.1">
    <property type="nucleotide sequence ID" value="NZ_CADFFP010000006.1"/>
</dbReference>
<proteinExistence type="predicted"/>
<dbReference type="SUPFAM" id="SSF111369">
    <property type="entry name" value="HlyD-like secretion proteins"/>
    <property type="match status" value="2"/>
</dbReference>
<dbReference type="PRINTS" id="PR01490">
    <property type="entry name" value="RTXTOXIND"/>
</dbReference>
<feature type="domain" description="p-hydroxybenzoic acid efflux pump subunit AaeA-like beta-barrel" evidence="3">
    <location>
        <begin position="250"/>
        <end position="328"/>
    </location>
</feature>
<gene>
    <name evidence="4" type="ORF">BX591_10594</name>
</gene>
<evidence type="ECO:0000256" key="1">
    <source>
        <dbReference type="SAM" id="Coils"/>
    </source>
</evidence>
<dbReference type="Gene3D" id="2.40.30.170">
    <property type="match status" value="1"/>
</dbReference>
<dbReference type="OrthoDB" id="9811754at2"/>
<dbReference type="PANTHER" id="PTHR30386:SF24">
    <property type="entry name" value="MULTIDRUG RESISTANCE EFFLUX PUMP"/>
    <property type="match status" value="1"/>
</dbReference>
<reference evidence="4 5" key="1">
    <citation type="submission" date="2018-06" db="EMBL/GenBank/DDBJ databases">
        <title>Genomic Encyclopedia of Type Strains, Phase III (KMG-III): the genomes of soil and plant-associated and newly described type strains.</title>
        <authorList>
            <person name="Whitman W."/>
        </authorList>
    </citation>
    <scope>NUCLEOTIDE SEQUENCE [LARGE SCALE GENOMIC DNA]</scope>
    <source>
        <strain evidence="4 5">LMG 23644</strain>
    </source>
</reference>
<dbReference type="InterPro" id="IPR050739">
    <property type="entry name" value="MFP"/>
</dbReference>
<dbReference type="Pfam" id="PF25963">
    <property type="entry name" value="Beta-barrel_AAEA"/>
    <property type="match status" value="1"/>
</dbReference>
<evidence type="ECO:0000313" key="5">
    <source>
        <dbReference type="Proteomes" id="UP000248918"/>
    </source>
</evidence>
<sequence>MSESKSNKKIYAVGTGAIVLLGLCAALAYGVLKPSGPSTDDAFVSADYTVVAPRVAGQIVALGVDDNQFVRKGQLLAQIDDRDYAAAVNAANANVAAAQAAIDNVSASLVQQQSLIDQAAAALSAAHANAVFARADDARYADLAQHGAGSLQNAQQARSRTDTALADVARNDAALKAARQQVAVLTTQRERAEATLQQTQAALDRARLDLSWTRIVAPIDGVVGQRAARVGAYVTPGSPLLAVVPLQQAYVVANYQETQLTDVRPGQAAEIRVDTYPGVVLHGTVDSFAPATGVTFAAIAPDNATGNFTKVVQRIPVKIVLTASQASLDKLRVGMSVDATIRTGNTPASSAGEKVAAR</sequence>
<dbReference type="PANTHER" id="PTHR30386">
    <property type="entry name" value="MEMBRANE FUSION SUBUNIT OF EMRAB-TOLC MULTIDRUG EFFLUX PUMP"/>
    <property type="match status" value="1"/>
</dbReference>
<organism evidence="4 5">
    <name type="scientific">Paraburkholderia bryophila</name>
    <dbReference type="NCBI Taxonomy" id="420952"/>
    <lineage>
        <taxon>Bacteria</taxon>
        <taxon>Pseudomonadati</taxon>
        <taxon>Pseudomonadota</taxon>
        <taxon>Betaproteobacteria</taxon>
        <taxon>Burkholderiales</taxon>
        <taxon>Burkholderiaceae</taxon>
        <taxon>Paraburkholderia</taxon>
    </lineage>
</organism>
<feature type="domain" description="Multidrug resistance protein MdtA-like barrel-sandwich hybrid" evidence="2">
    <location>
        <begin position="51"/>
        <end position="244"/>
    </location>
</feature>